<feature type="domain" description="GntR C-terminal" evidence="4">
    <location>
        <begin position="127"/>
        <end position="251"/>
    </location>
</feature>
<evidence type="ECO:0000313" key="6">
    <source>
        <dbReference type="Proteomes" id="UP000252530"/>
    </source>
</evidence>
<reference evidence="5 6" key="1">
    <citation type="submission" date="2017-10" db="EMBL/GenBank/DDBJ databases">
        <title>Bifidobacterium xylocopum sp. nov. and Bifidobacterium aemilianum sp. nov., from the carpenter bee (Xylocopa violacea) digestive tract.</title>
        <authorList>
            <person name="Alberoni D."/>
            <person name="Baffoni L."/>
            <person name="Di Gioia D."/>
            <person name="Gaggia F."/>
            <person name="Biavati B."/>
        </authorList>
    </citation>
    <scope>NUCLEOTIDE SEQUENCE [LARGE SCALE GENOMIC DNA]</scope>
    <source>
        <strain evidence="5 6">XV10</strain>
    </source>
</reference>
<dbReference type="SMART" id="SM00895">
    <property type="entry name" value="FCD"/>
    <property type="match status" value="1"/>
</dbReference>
<evidence type="ECO:0000259" key="4">
    <source>
        <dbReference type="SMART" id="SM00895"/>
    </source>
</evidence>
<evidence type="ECO:0000313" key="5">
    <source>
        <dbReference type="EMBL" id="RBP97344.1"/>
    </source>
</evidence>
<evidence type="ECO:0000256" key="1">
    <source>
        <dbReference type="ARBA" id="ARBA00023015"/>
    </source>
</evidence>
<dbReference type="Gene3D" id="1.10.10.10">
    <property type="entry name" value="Winged helix-like DNA-binding domain superfamily/Winged helix DNA-binding domain"/>
    <property type="match status" value="1"/>
</dbReference>
<dbReference type="SUPFAM" id="SSF46785">
    <property type="entry name" value="Winged helix' DNA-binding domain"/>
    <property type="match status" value="1"/>
</dbReference>
<proteinExistence type="predicted"/>
<accession>A0A366K6Q2</accession>
<dbReference type="GO" id="GO:0003677">
    <property type="term" value="F:DNA binding"/>
    <property type="evidence" value="ECO:0007669"/>
    <property type="project" value="UniProtKB-KW"/>
</dbReference>
<protein>
    <submittedName>
        <fullName evidence="5">GntR family transcriptional regulator</fullName>
    </submittedName>
</protein>
<keyword evidence="2" id="KW-0238">DNA-binding</keyword>
<keyword evidence="6" id="KW-1185">Reference proteome</keyword>
<dbReference type="AlphaFoldDB" id="A0A366K6Q2"/>
<dbReference type="InterPro" id="IPR036390">
    <property type="entry name" value="WH_DNA-bd_sf"/>
</dbReference>
<dbReference type="PANTHER" id="PTHR43537">
    <property type="entry name" value="TRANSCRIPTIONAL REGULATOR, GNTR FAMILY"/>
    <property type="match status" value="1"/>
</dbReference>
<sequence length="263" mass="28604">MDIARVVVMNSEMTVSAEPSAPDAPVESAGQAAEMSLHNRLLDQWGMAIVGGDVHEGQHLPDPDFYEGTPSRTATREATRVLESMGLVSVKRKVGATVNPADQWNIFDPQVIDWRLRGPRRREVLHELSQLREGVEPLAAQLAASNATPGDWATLTQAAITMVAHSEEANRPAYLAADELFHRTLLKASGNSMFAALGDVISSILIGRTKYELMPRKANEHALRLHSDVAALIRRGDGQGAREAMEWIVGESDAAIEQIAKGE</sequence>
<name>A0A366K6Q2_9BIFI</name>
<dbReference type="Proteomes" id="UP000252530">
    <property type="component" value="Unassembled WGS sequence"/>
</dbReference>
<dbReference type="SUPFAM" id="SSF48008">
    <property type="entry name" value="GntR ligand-binding domain-like"/>
    <property type="match status" value="1"/>
</dbReference>
<dbReference type="PANTHER" id="PTHR43537:SF44">
    <property type="entry name" value="GNTR FAMILY REGULATORY PROTEIN"/>
    <property type="match status" value="1"/>
</dbReference>
<dbReference type="Pfam" id="PF07729">
    <property type="entry name" value="FCD"/>
    <property type="match status" value="1"/>
</dbReference>
<dbReference type="InterPro" id="IPR036388">
    <property type="entry name" value="WH-like_DNA-bd_sf"/>
</dbReference>
<dbReference type="EMBL" id="PDCG01000008">
    <property type="protein sequence ID" value="RBP97344.1"/>
    <property type="molecule type" value="Genomic_DNA"/>
</dbReference>
<organism evidence="5 6">
    <name type="scientific">Bifidobacterium aemilianum</name>
    <dbReference type="NCBI Taxonomy" id="2493120"/>
    <lineage>
        <taxon>Bacteria</taxon>
        <taxon>Bacillati</taxon>
        <taxon>Actinomycetota</taxon>
        <taxon>Actinomycetes</taxon>
        <taxon>Bifidobacteriales</taxon>
        <taxon>Bifidobacteriaceae</taxon>
        <taxon>Bifidobacterium</taxon>
    </lineage>
</organism>
<dbReference type="InterPro" id="IPR008920">
    <property type="entry name" value="TF_FadR/GntR_C"/>
</dbReference>
<evidence type="ECO:0000256" key="3">
    <source>
        <dbReference type="ARBA" id="ARBA00023163"/>
    </source>
</evidence>
<dbReference type="InterPro" id="IPR011711">
    <property type="entry name" value="GntR_C"/>
</dbReference>
<evidence type="ECO:0000256" key="2">
    <source>
        <dbReference type="ARBA" id="ARBA00023125"/>
    </source>
</evidence>
<gene>
    <name evidence="5" type="ORF">CRD60_07350</name>
</gene>
<keyword evidence="1" id="KW-0805">Transcription regulation</keyword>
<comment type="caution">
    <text evidence="5">The sequence shown here is derived from an EMBL/GenBank/DDBJ whole genome shotgun (WGS) entry which is preliminary data.</text>
</comment>
<keyword evidence="3" id="KW-0804">Transcription</keyword>
<dbReference type="Gene3D" id="1.20.120.530">
    <property type="entry name" value="GntR ligand-binding domain-like"/>
    <property type="match status" value="1"/>
</dbReference>